<gene>
    <name evidence="2" type="ORF">COT91_04120</name>
</gene>
<feature type="domain" description="Nudix hydrolase" evidence="1">
    <location>
        <begin position="1"/>
        <end position="119"/>
    </location>
</feature>
<proteinExistence type="predicted"/>
<dbReference type="Proteomes" id="UP000230557">
    <property type="component" value="Unassembled WGS sequence"/>
</dbReference>
<dbReference type="SUPFAM" id="SSF55811">
    <property type="entry name" value="Nudix"/>
    <property type="match status" value="1"/>
</dbReference>
<dbReference type="EMBL" id="PFAJ01000053">
    <property type="protein sequence ID" value="PIR96936.1"/>
    <property type="molecule type" value="Genomic_DNA"/>
</dbReference>
<dbReference type="Pfam" id="PF00293">
    <property type="entry name" value="NUDIX"/>
    <property type="match status" value="1"/>
</dbReference>
<accession>A0A2H0VCX6</accession>
<evidence type="ECO:0000313" key="2">
    <source>
        <dbReference type="EMBL" id="PIR96936.1"/>
    </source>
</evidence>
<dbReference type="PANTHER" id="PTHR43736:SF1">
    <property type="entry name" value="DIHYDRONEOPTERIN TRIPHOSPHATE DIPHOSPHATASE"/>
    <property type="match status" value="1"/>
</dbReference>
<protein>
    <recommendedName>
        <fullName evidence="1">Nudix hydrolase domain-containing protein</fullName>
    </recommendedName>
</protein>
<dbReference type="PROSITE" id="PS51462">
    <property type="entry name" value="NUDIX"/>
    <property type="match status" value="1"/>
</dbReference>
<reference evidence="3" key="1">
    <citation type="submission" date="2017-09" db="EMBL/GenBank/DDBJ databases">
        <title>Depth-based differentiation of microbial function through sediment-hosted aquifers and enrichment of novel symbionts in the deep terrestrial subsurface.</title>
        <authorList>
            <person name="Probst A.J."/>
            <person name="Ladd B."/>
            <person name="Jarett J.K."/>
            <person name="Geller-Mcgrath D.E."/>
            <person name="Sieber C.M.K."/>
            <person name="Emerson J.B."/>
            <person name="Anantharaman K."/>
            <person name="Thomas B.C."/>
            <person name="Malmstrom R."/>
            <person name="Stieglmeier M."/>
            <person name="Klingl A."/>
            <person name="Woyke T."/>
            <person name="Ryan C.M."/>
            <person name="Banfield J.F."/>
        </authorList>
    </citation>
    <scope>NUCLEOTIDE SEQUENCE [LARGE SCALE GENOMIC DNA]</scope>
</reference>
<name>A0A2H0VCX6_9BACT</name>
<sequence length="119" mass="13948">MFVVEAFGKKYPEVGGQWDIVGGRINPGTPLLENLKREIKEETRLNLIEEPKLVAAQDILRVKDRHVVRLTYIGAIEGTPVLDEDHDEYRWWTLEEIKKMSKENFDSFFKELLDKDVIF</sequence>
<dbReference type="Gene3D" id="3.90.79.10">
    <property type="entry name" value="Nucleoside Triphosphate Pyrophosphohydrolase"/>
    <property type="match status" value="1"/>
</dbReference>
<organism evidence="2 3">
    <name type="scientific">Candidatus Doudnabacteria bacterium CG10_big_fil_rev_8_21_14_0_10_41_10</name>
    <dbReference type="NCBI Taxonomy" id="1974551"/>
    <lineage>
        <taxon>Bacteria</taxon>
        <taxon>Candidatus Doudnaibacteriota</taxon>
    </lineage>
</organism>
<evidence type="ECO:0000313" key="3">
    <source>
        <dbReference type="Proteomes" id="UP000230557"/>
    </source>
</evidence>
<dbReference type="AlphaFoldDB" id="A0A2H0VCX6"/>
<dbReference type="InterPro" id="IPR000086">
    <property type="entry name" value="NUDIX_hydrolase_dom"/>
</dbReference>
<evidence type="ECO:0000259" key="1">
    <source>
        <dbReference type="PROSITE" id="PS51462"/>
    </source>
</evidence>
<comment type="caution">
    <text evidence="2">The sequence shown here is derived from an EMBL/GenBank/DDBJ whole genome shotgun (WGS) entry which is preliminary data.</text>
</comment>
<dbReference type="InterPro" id="IPR015797">
    <property type="entry name" value="NUDIX_hydrolase-like_dom_sf"/>
</dbReference>
<dbReference type="PANTHER" id="PTHR43736">
    <property type="entry name" value="ADP-RIBOSE PYROPHOSPHATASE"/>
    <property type="match status" value="1"/>
</dbReference>